<accession>A0A0D8I8N0</accession>
<dbReference type="Proteomes" id="UP000035704">
    <property type="component" value="Chromosome"/>
</dbReference>
<dbReference type="STRING" id="84022.CACET_c39330"/>
<organism evidence="1 2">
    <name type="scientific">Clostridium aceticum</name>
    <dbReference type="NCBI Taxonomy" id="84022"/>
    <lineage>
        <taxon>Bacteria</taxon>
        <taxon>Bacillati</taxon>
        <taxon>Bacillota</taxon>
        <taxon>Clostridia</taxon>
        <taxon>Eubacteriales</taxon>
        <taxon>Clostridiaceae</taxon>
        <taxon>Clostridium</taxon>
    </lineage>
</organism>
<evidence type="ECO:0000313" key="2">
    <source>
        <dbReference type="Proteomes" id="UP000035704"/>
    </source>
</evidence>
<dbReference type="EMBL" id="CP009687">
    <property type="protein sequence ID" value="AKL97359.1"/>
    <property type="molecule type" value="Genomic_DNA"/>
</dbReference>
<dbReference type="PATRIC" id="fig|84022.5.peg.1186"/>
<gene>
    <name evidence="1" type="ORF">CACET_c39330</name>
</gene>
<dbReference type="InterPro" id="IPR038728">
    <property type="entry name" value="YkvI-like"/>
</dbReference>
<reference evidence="1 2" key="1">
    <citation type="submission" date="2014-10" db="EMBL/GenBank/DDBJ databases">
        <title>Genome sequence of Clostridium aceticum DSM 1496.</title>
        <authorList>
            <person name="Poehlein A."/>
            <person name="Schiel-Bengelsdorf B."/>
            <person name="Gottschalk G."/>
            <person name="Duerre P."/>
            <person name="Daniel R."/>
        </authorList>
    </citation>
    <scope>NUCLEOTIDE SEQUENCE [LARGE SCALE GENOMIC DNA]</scope>
    <source>
        <strain evidence="1 2">DSM 1496</strain>
    </source>
</reference>
<protein>
    <submittedName>
        <fullName evidence="1">Uncharacterized protein</fullName>
    </submittedName>
</protein>
<dbReference type="OrthoDB" id="4424890at2"/>
<sequence>MQRRRSTFILANTYIGTIIGAGFASGQEILQFFGIYGKYGILGVICATFLLGFITFKVLKNVYHKKIHNFEEFIAYYYHKKISSYINVLMAFFLLAMYVVMLAGSGAVAEEHFQIPAIYGILAMTFLNFIIFTFGIKGVTKANSVIVPFMIVVIFFVTFLIIKDNRLLFSGLHTKTFLDLREVAAMNMKINMKEAFLVNQRWLWSAVVYASYNNITLIVIMTSLLPFIYDEKAAKQGILLGSIGLGFMALLILASLLTLYTDIIGLEVPMVAVARSLGKIPKQVYSITLILAMFTTSIANGYGSILSFSFITGIKKEWIIILVCTITIPLATLGFKNLVMFFYPLFGYIGFFFISTILLKKSR</sequence>
<dbReference type="PANTHER" id="PTHR37814:SF1">
    <property type="entry name" value="MEMBRANE PROTEIN"/>
    <property type="match status" value="1"/>
</dbReference>
<dbReference type="KEGG" id="cace:CACET_c39330"/>
<evidence type="ECO:0000313" key="1">
    <source>
        <dbReference type="EMBL" id="AKL97359.1"/>
    </source>
</evidence>
<proteinExistence type="predicted"/>
<dbReference type="RefSeq" id="WP_044825673.1">
    <property type="nucleotide sequence ID" value="NZ_CP009687.1"/>
</dbReference>
<keyword evidence="2" id="KW-1185">Reference proteome</keyword>
<dbReference type="AlphaFoldDB" id="A0A0D8I8N0"/>
<name>A0A0D8I8N0_9CLOT</name>
<dbReference type="PANTHER" id="PTHR37814">
    <property type="entry name" value="CONSERVED MEMBRANE PROTEIN"/>
    <property type="match status" value="1"/>
</dbReference>